<keyword evidence="1" id="KW-0472">Membrane</keyword>
<dbReference type="eggNOG" id="KOG1726">
    <property type="taxonomic scope" value="Eukaryota"/>
</dbReference>
<dbReference type="AlphaFoldDB" id="N1PFV3"/>
<evidence type="ECO:0000256" key="1">
    <source>
        <dbReference type="RuleBase" id="RU362006"/>
    </source>
</evidence>
<sequence length="342" mass="38726">MFGFIADILTSVTSILLPVFFSYKALRTSDPAVLTPWLMYWTTLSLFLAVESQLYFILSWIPFYSWIRFGVHLYLVLPGQQGSVFIYKQHIHPFLEDHERQIDRMISDAHAKGKAAGLDAVKRAIEYVRVNFLGQEPRRPTPPPSRNVSYTTQLFNRFAMPAARDGLATAGTSDIFNMLGKVIQQTTYPDATSRDAAARDIASSGTLIPPDLRGEDRNDFVNTQRDRLRTLLQAFDAEAYNADDAAASGLQPRSSAPRPPASRKSHLSANEPYLHASRSESEFEDLGYETMPDPDQFRPRHDRDRTPPVRSPGREEQKPGWSNWIWGNYGEKDSVVDPKKVM</sequence>
<comment type="caution">
    <text evidence="1">Lacks conserved residue(s) required for the propagation of feature annotation.</text>
</comment>
<feature type="compositionally biased region" description="Basic and acidic residues" evidence="2">
    <location>
        <begin position="295"/>
        <end position="318"/>
    </location>
</feature>
<keyword evidence="4" id="KW-1185">Reference proteome</keyword>
<organism evidence="3 4">
    <name type="scientific">Dothistroma septosporum (strain NZE10 / CBS 128990)</name>
    <name type="common">Red band needle blight fungus</name>
    <name type="synonym">Mycosphaerella pini</name>
    <dbReference type="NCBI Taxonomy" id="675120"/>
    <lineage>
        <taxon>Eukaryota</taxon>
        <taxon>Fungi</taxon>
        <taxon>Dikarya</taxon>
        <taxon>Ascomycota</taxon>
        <taxon>Pezizomycotina</taxon>
        <taxon>Dothideomycetes</taxon>
        <taxon>Dothideomycetidae</taxon>
        <taxon>Mycosphaerellales</taxon>
        <taxon>Mycosphaerellaceae</taxon>
        <taxon>Dothistroma</taxon>
    </lineage>
</organism>
<proteinExistence type="inferred from homology"/>
<keyword evidence="1" id="KW-0812">Transmembrane</keyword>
<feature type="transmembrane region" description="Helical" evidence="1">
    <location>
        <begin position="7"/>
        <end position="26"/>
    </location>
</feature>
<evidence type="ECO:0000256" key="2">
    <source>
        <dbReference type="SAM" id="MobiDB-lite"/>
    </source>
</evidence>
<name>N1PFV3_DOTSN</name>
<dbReference type="InterPro" id="IPR004345">
    <property type="entry name" value="TB2_DP1_HVA22"/>
</dbReference>
<dbReference type="PANTHER" id="PTHR12300:SF177">
    <property type="entry name" value="PROTEIN YOP1"/>
    <property type="match status" value="1"/>
</dbReference>
<feature type="region of interest" description="Disordered" evidence="2">
    <location>
        <begin position="246"/>
        <end position="323"/>
    </location>
</feature>
<dbReference type="EMBL" id="KB446542">
    <property type="protein sequence ID" value="EME41503.1"/>
    <property type="molecule type" value="Genomic_DNA"/>
</dbReference>
<dbReference type="HOGENOM" id="CLU_048918_1_0_1"/>
<comment type="similarity">
    <text evidence="1">Belongs to the DP1 family.</text>
</comment>
<dbReference type="Proteomes" id="UP000016933">
    <property type="component" value="Unassembled WGS sequence"/>
</dbReference>
<reference evidence="4" key="1">
    <citation type="journal article" date="2012" name="PLoS Genet.">
        <title>The genomes of the fungal plant pathogens Cladosporium fulvum and Dothistroma septosporum reveal adaptation to different hosts and lifestyles but also signatures of common ancestry.</title>
        <authorList>
            <person name="de Wit P.J.G.M."/>
            <person name="van der Burgt A."/>
            <person name="Oekmen B."/>
            <person name="Stergiopoulos I."/>
            <person name="Abd-Elsalam K.A."/>
            <person name="Aerts A.L."/>
            <person name="Bahkali A.H."/>
            <person name="Beenen H.G."/>
            <person name="Chettri P."/>
            <person name="Cox M.P."/>
            <person name="Datema E."/>
            <person name="de Vries R.P."/>
            <person name="Dhillon B."/>
            <person name="Ganley A.R."/>
            <person name="Griffiths S.A."/>
            <person name="Guo Y."/>
            <person name="Hamelin R.C."/>
            <person name="Henrissat B."/>
            <person name="Kabir M.S."/>
            <person name="Jashni M.K."/>
            <person name="Kema G."/>
            <person name="Klaubauf S."/>
            <person name="Lapidus A."/>
            <person name="Levasseur A."/>
            <person name="Lindquist E."/>
            <person name="Mehrabi R."/>
            <person name="Ohm R.A."/>
            <person name="Owen T.J."/>
            <person name="Salamov A."/>
            <person name="Schwelm A."/>
            <person name="Schijlen E."/>
            <person name="Sun H."/>
            <person name="van den Burg H.A."/>
            <person name="van Ham R.C.H.J."/>
            <person name="Zhang S."/>
            <person name="Goodwin S.B."/>
            <person name="Grigoriev I.V."/>
            <person name="Collemare J."/>
            <person name="Bradshaw R.E."/>
        </authorList>
    </citation>
    <scope>NUCLEOTIDE SEQUENCE [LARGE SCALE GENOMIC DNA]</scope>
    <source>
        <strain evidence="4">NZE10 / CBS 128990</strain>
    </source>
</reference>
<feature type="compositionally biased region" description="Low complexity" evidence="2">
    <location>
        <begin position="246"/>
        <end position="256"/>
    </location>
</feature>
<evidence type="ECO:0000313" key="4">
    <source>
        <dbReference type="Proteomes" id="UP000016933"/>
    </source>
</evidence>
<dbReference type="GO" id="GO:0016020">
    <property type="term" value="C:membrane"/>
    <property type="evidence" value="ECO:0007669"/>
    <property type="project" value="UniProtKB-SubCell"/>
</dbReference>
<gene>
    <name evidence="3" type="ORF">DOTSEDRAFT_73798</name>
</gene>
<reference evidence="3 4" key="2">
    <citation type="journal article" date="2012" name="PLoS Pathog.">
        <title>Diverse lifestyles and strategies of plant pathogenesis encoded in the genomes of eighteen Dothideomycetes fungi.</title>
        <authorList>
            <person name="Ohm R.A."/>
            <person name="Feau N."/>
            <person name="Henrissat B."/>
            <person name="Schoch C.L."/>
            <person name="Horwitz B.A."/>
            <person name="Barry K.W."/>
            <person name="Condon B.J."/>
            <person name="Copeland A.C."/>
            <person name="Dhillon B."/>
            <person name="Glaser F."/>
            <person name="Hesse C.N."/>
            <person name="Kosti I."/>
            <person name="LaButti K."/>
            <person name="Lindquist E.A."/>
            <person name="Lucas S."/>
            <person name="Salamov A.A."/>
            <person name="Bradshaw R.E."/>
            <person name="Ciuffetti L."/>
            <person name="Hamelin R.C."/>
            <person name="Kema G.H.J."/>
            <person name="Lawrence C."/>
            <person name="Scott J.A."/>
            <person name="Spatafora J.W."/>
            <person name="Turgeon B.G."/>
            <person name="de Wit P.J.G.M."/>
            <person name="Zhong S."/>
            <person name="Goodwin S.B."/>
            <person name="Grigoriev I.V."/>
        </authorList>
    </citation>
    <scope>NUCLEOTIDE SEQUENCE [LARGE SCALE GENOMIC DNA]</scope>
    <source>
        <strain evidence="4">NZE10 / CBS 128990</strain>
    </source>
</reference>
<dbReference type="PANTHER" id="PTHR12300">
    <property type="entry name" value="HVA22-LIKE PROTEINS"/>
    <property type="match status" value="1"/>
</dbReference>
<protein>
    <recommendedName>
        <fullName evidence="1">Protein YOP1</fullName>
    </recommendedName>
</protein>
<dbReference type="Pfam" id="PF03134">
    <property type="entry name" value="TB2_DP1_HVA22"/>
    <property type="match status" value="1"/>
</dbReference>
<evidence type="ECO:0000313" key="3">
    <source>
        <dbReference type="EMBL" id="EME41503.1"/>
    </source>
</evidence>
<keyword evidence="1" id="KW-1133">Transmembrane helix</keyword>
<feature type="transmembrane region" description="Helical" evidence="1">
    <location>
        <begin position="38"/>
        <end position="58"/>
    </location>
</feature>
<dbReference type="OrthoDB" id="434647at2759"/>
<dbReference type="OMA" id="WMPWGWG"/>
<comment type="subcellular location">
    <subcellularLocation>
        <location evidence="1">Membrane</location>
        <topology evidence="1">Multi-pass membrane protein</topology>
    </subcellularLocation>
</comment>
<accession>N1PFV3</accession>
<dbReference type="STRING" id="675120.N1PFV3"/>